<accession>A0A2S5GXU7</accession>
<dbReference type="AlphaFoldDB" id="A0A2S5GXU7"/>
<comment type="caution">
    <text evidence="3">The sequence shown here is derived from an EMBL/GenBank/DDBJ whole genome shotgun (WGS) entry which is preliminary data.</text>
</comment>
<sequence length="393" mass="44850">MLTETKPQVQPQAQAPTKTERSFPKITERGLDELRARIGVKIGATAEPWCYEATRDNIRHYAHGIGDDNPLWSDPDYAAKTQHGGIIALPSFLFSTSRIVSGYVGGLPGVHAMWSGADWTWHKTVKRNDVISTEAHLKDLVEHQTRFAGRAVQQIYHVDFFNQDGDKVAEADSWCFRTERDHAREQGSKYKEVRAREPRRYSPEEIKEAYKLYAQEEVRGATPRYWEDVKEGEELPVMFKGPMTVTGFIAYAQGWGGLYIRANKLAWQLIDAHPGVGITNRFGIPDVPERVHWEEEFALEVGAPGAYDYGPERNSWLTHHLTNWMGDDGFLRKSTCKIRRHNPEGDMLFFKGRVKRKYVEDGRHLVEIEQEARNQDDELSVLGSGVVELPTRA</sequence>
<dbReference type="SUPFAM" id="SSF54637">
    <property type="entry name" value="Thioesterase/thiol ester dehydrase-isomerase"/>
    <property type="match status" value="2"/>
</dbReference>
<evidence type="ECO:0000259" key="2">
    <source>
        <dbReference type="Pfam" id="PF13452"/>
    </source>
</evidence>
<reference evidence="3 4" key="1">
    <citation type="submission" date="2018-02" db="EMBL/GenBank/DDBJ databases">
        <title>Draft Genome of Achromobacter spanius stain 6.</title>
        <authorList>
            <person name="Gunasekera T.S."/>
            <person name="Radwan O."/>
            <person name="Ruiz O.N."/>
        </authorList>
    </citation>
    <scope>NUCLEOTIDE SEQUENCE [LARGE SCALE GENOMIC DNA]</scope>
    <source>
        <strain evidence="3 4">6</strain>
    </source>
</reference>
<dbReference type="InterPro" id="IPR039569">
    <property type="entry name" value="FAS1-like_DH_region"/>
</dbReference>
<gene>
    <name evidence="3" type="ORF">C4E15_00970</name>
</gene>
<dbReference type="Gene3D" id="3.10.129.10">
    <property type="entry name" value="Hotdog Thioesterase"/>
    <property type="match status" value="2"/>
</dbReference>
<feature type="region of interest" description="Disordered" evidence="1">
    <location>
        <begin position="1"/>
        <end position="23"/>
    </location>
</feature>
<proteinExistence type="predicted"/>
<dbReference type="Proteomes" id="UP000239990">
    <property type="component" value="Unassembled WGS sequence"/>
</dbReference>
<evidence type="ECO:0000313" key="4">
    <source>
        <dbReference type="Proteomes" id="UP000239990"/>
    </source>
</evidence>
<organism evidence="3 4">
    <name type="scientific">Achromobacter spanius</name>
    <dbReference type="NCBI Taxonomy" id="217203"/>
    <lineage>
        <taxon>Bacteria</taxon>
        <taxon>Pseudomonadati</taxon>
        <taxon>Pseudomonadota</taxon>
        <taxon>Betaproteobacteria</taxon>
        <taxon>Burkholderiales</taxon>
        <taxon>Alcaligenaceae</taxon>
        <taxon>Achromobacter</taxon>
    </lineage>
</organism>
<feature type="compositionally biased region" description="Polar residues" evidence="1">
    <location>
        <begin position="1"/>
        <end position="17"/>
    </location>
</feature>
<evidence type="ECO:0000313" key="3">
    <source>
        <dbReference type="EMBL" id="PPA77897.1"/>
    </source>
</evidence>
<evidence type="ECO:0000256" key="1">
    <source>
        <dbReference type="SAM" id="MobiDB-lite"/>
    </source>
</evidence>
<dbReference type="RefSeq" id="WP_046806649.1">
    <property type="nucleotide sequence ID" value="NZ_PREU01000001.1"/>
</dbReference>
<dbReference type="CDD" id="cd03441">
    <property type="entry name" value="R_hydratase_like"/>
    <property type="match status" value="1"/>
</dbReference>
<feature type="domain" description="FAS1-like dehydratase" evidence="2">
    <location>
        <begin position="42"/>
        <end position="170"/>
    </location>
</feature>
<dbReference type="Pfam" id="PF13452">
    <property type="entry name" value="FAS1_DH_region"/>
    <property type="match status" value="1"/>
</dbReference>
<dbReference type="InterPro" id="IPR029069">
    <property type="entry name" value="HotDog_dom_sf"/>
</dbReference>
<dbReference type="EMBL" id="PREU01000001">
    <property type="protein sequence ID" value="PPA77897.1"/>
    <property type="molecule type" value="Genomic_DNA"/>
</dbReference>
<dbReference type="OrthoDB" id="9774179at2"/>
<name>A0A2S5GXU7_9BURK</name>
<protein>
    <submittedName>
        <fullName evidence="3">Acyl dehydratase</fullName>
    </submittedName>
</protein>